<keyword evidence="2" id="KW-1185">Reference proteome</keyword>
<comment type="caution">
    <text evidence="1">The sequence shown here is derived from an EMBL/GenBank/DDBJ whole genome shotgun (WGS) entry which is preliminary data.</text>
</comment>
<protein>
    <submittedName>
        <fullName evidence="1">Uncharacterized protein</fullName>
    </submittedName>
</protein>
<reference evidence="1" key="1">
    <citation type="journal article" date="2021" name="New Phytol.">
        <title>Evolutionary innovations through gain and loss of genes in the ectomycorrhizal Boletales.</title>
        <authorList>
            <person name="Wu G."/>
            <person name="Miyauchi S."/>
            <person name="Morin E."/>
            <person name="Kuo A."/>
            <person name="Drula E."/>
            <person name="Varga T."/>
            <person name="Kohler A."/>
            <person name="Feng B."/>
            <person name="Cao Y."/>
            <person name="Lipzen A."/>
            <person name="Daum C."/>
            <person name="Hundley H."/>
            <person name="Pangilinan J."/>
            <person name="Johnson J."/>
            <person name="Barry K."/>
            <person name="LaButti K."/>
            <person name="Ng V."/>
            <person name="Ahrendt S."/>
            <person name="Min B."/>
            <person name="Choi I.G."/>
            <person name="Park H."/>
            <person name="Plett J.M."/>
            <person name="Magnuson J."/>
            <person name="Spatafora J.W."/>
            <person name="Nagy L.G."/>
            <person name="Henrissat B."/>
            <person name="Grigoriev I.V."/>
            <person name="Yang Z.L."/>
            <person name="Xu J."/>
            <person name="Martin F.M."/>
        </authorList>
    </citation>
    <scope>NUCLEOTIDE SEQUENCE</scope>
    <source>
        <strain evidence="1">KUC20120723A-06</strain>
    </source>
</reference>
<sequence>MTVVISGGRTKVQSKGRRVGKTSAQKARRQTPGRSHALVSAHEGPTCAHRDAHARGHAGAIQATSGSLKGGGGRRGEEGVGVAKLPSSRCALPALVTLAIVRFTSWGVGGW</sequence>
<organism evidence="1 2">
    <name type="scientific">Leucogyrophana mollusca</name>
    <dbReference type="NCBI Taxonomy" id="85980"/>
    <lineage>
        <taxon>Eukaryota</taxon>
        <taxon>Fungi</taxon>
        <taxon>Dikarya</taxon>
        <taxon>Basidiomycota</taxon>
        <taxon>Agaricomycotina</taxon>
        <taxon>Agaricomycetes</taxon>
        <taxon>Agaricomycetidae</taxon>
        <taxon>Boletales</taxon>
        <taxon>Boletales incertae sedis</taxon>
        <taxon>Leucogyrophana</taxon>
    </lineage>
</organism>
<accession>A0ACB8BT82</accession>
<evidence type="ECO:0000313" key="1">
    <source>
        <dbReference type="EMBL" id="KAH7928632.1"/>
    </source>
</evidence>
<dbReference type="EMBL" id="MU266351">
    <property type="protein sequence ID" value="KAH7928632.1"/>
    <property type="molecule type" value="Genomic_DNA"/>
</dbReference>
<gene>
    <name evidence="1" type="ORF">BV22DRAFT_1030589</name>
</gene>
<dbReference type="Proteomes" id="UP000790709">
    <property type="component" value="Unassembled WGS sequence"/>
</dbReference>
<name>A0ACB8BT82_9AGAM</name>
<evidence type="ECO:0000313" key="2">
    <source>
        <dbReference type="Proteomes" id="UP000790709"/>
    </source>
</evidence>
<proteinExistence type="predicted"/>